<name>A0A1I0QGC1_9EURY</name>
<dbReference type="SUPFAM" id="SSF159501">
    <property type="entry name" value="EreA/ChaN-like"/>
    <property type="match status" value="1"/>
</dbReference>
<dbReference type="Pfam" id="PF05139">
    <property type="entry name" value="Erythro_esteras"/>
    <property type="match status" value="1"/>
</dbReference>
<proteinExistence type="predicted"/>
<evidence type="ECO:0000313" key="2">
    <source>
        <dbReference type="EMBL" id="SEW26008.1"/>
    </source>
</evidence>
<feature type="region of interest" description="Disordered" evidence="1">
    <location>
        <begin position="1"/>
        <end position="36"/>
    </location>
</feature>
<dbReference type="InterPro" id="IPR007815">
    <property type="entry name" value="Emycin_Estase"/>
</dbReference>
<reference evidence="2 3" key="1">
    <citation type="submission" date="2016-10" db="EMBL/GenBank/DDBJ databases">
        <authorList>
            <person name="de Groot N.N."/>
        </authorList>
    </citation>
    <scope>NUCLEOTIDE SEQUENCE [LARGE SCALE GENOMIC DNA]</scope>
    <source>
        <strain evidence="2 3">CGMCC 1.5337</strain>
    </source>
</reference>
<dbReference type="GO" id="GO:0046677">
    <property type="term" value="P:response to antibiotic"/>
    <property type="evidence" value="ECO:0007669"/>
    <property type="project" value="InterPro"/>
</dbReference>
<feature type="compositionally biased region" description="Low complexity" evidence="1">
    <location>
        <begin position="1"/>
        <end position="12"/>
    </location>
</feature>
<evidence type="ECO:0000256" key="1">
    <source>
        <dbReference type="SAM" id="MobiDB-lite"/>
    </source>
</evidence>
<gene>
    <name evidence="2" type="ORF">SAMN04487945_2577</name>
</gene>
<dbReference type="AlphaFoldDB" id="A0A1I0QGC1"/>
<dbReference type="Proteomes" id="UP000198518">
    <property type="component" value="Unassembled WGS sequence"/>
</dbReference>
<organism evidence="2 3">
    <name type="scientific">Halobacterium jilantaiense</name>
    <dbReference type="NCBI Taxonomy" id="355548"/>
    <lineage>
        <taxon>Archaea</taxon>
        <taxon>Methanobacteriati</taxon>
        <taxon>Methanobacteriota</taxon>
        <taxon>Stenosarchaea group</taxon>
        <taxon>Halobacteria</taxon>
        <taxon>Halobacteriales</taxon>
        <taxon>Halobacteriaceae</taxon>
        <taxon>Halobacterium</taxon>
    </lineage>
</organism>
<dbReference type="EMBL" id="FOJA01000001">
    <property type="protein sequence ID" value="SEW26008.1"/>
    <property type="molecule type" value="Genomic_DNA"/>
</dbReference>
<protein>
    <submittedName>
        <fullName evidence="2">Erythromycin esterase</fullName>
    </submittedName>
</protein>
<dbReference type="RefSeq" id="WP_089669880.1">
    <property type="nucleotide sequence ID" value="NZ_FOJA01000001.1"/>
</dbReference>
<accession>A0A1I0QGC1</accession>
<keyword evidence="3" id="KW-1185">Reference proteome</keyword>
<dbReference type="Gene3D" id="3.40.1660.10">
    <property type="entry name" value="EreA-like (biosynthetic domain)"/>
    <property type="match status" value="1"/>
</dbReference>
<dbReference type="PANTHER" id="PTHR31299:SF0">
    <property type="entry name" value="ESTERASE, PUTATIVE (AFU_ORTHOLOGUE AFUA_1G05850)-RELATED"/>
    <property type="match status" value="1"/>
</dbReference>
<dbReference type="InterPro" id="IPR052036">
    <property type="entry name" value="Hydrolase/PRTase-associated"/>
</dbReference>
<evidence type="ECO:0000313" key="3">
    <source>
        <dbReference type="Proteomes" id="UP000198518"/>
    </source>
</evidence>
<dbReference type="STRING" id="355548.SAMN04487945_2577"/>
<sequence>MTDDSTTTTTAQHTDRLTELATHATELHGTDPELPADDLDALRDRLADVRFFGVDAQYTQGPVDALRAFFETVDPDFLDGVGGDLDEAADGGIPPQQDDDVDERVAAADRLVPRIRAQLDAHSGEYAATTSEDRVALARRHCRVLEQATERKRHVPDDPREADTLAHAQVRDEAMAENAEWVRAFTGTDTLSVWAHDAHVARTGLQYGERVPSLGQHLAVRHGDDYWALGFAFARGGFQAIDTAEDTENELTGHELDDPLDDTIEAALDDAVDSPAVVDLRSARDEERLTDWLARRPHFETGATFDPDRNATDRLLTYDYTDAFDALCWIPETTRARPLGN</sequence>
<dbReference type="OrthoDB" id="260438at2157"/>
<dbReference type="PANTHER" id="PTHR31299">
    <property type="entry name" value="ESTERASE, PUTATIVE (AFU_ORTHOLOGUE AFUA_1G05850)-RELATED"/>
    <property type="match status" value="1"/>
</dbReference>
<dbReference type="CDD" id="cd14728">
    <property type="entry name" value="Ere-like"/>
    <property type="match status" value="1"/>
</dbReference>